<reference evidence="4" key="1">
    <citation type="submission" date="2025-08" db="UniProtKB">
        <authorList>
            <consortium name="RefSeq"/>
        </authorList>
    </citation>
    <scope>IDENTIFICATION</scope>
    <source>
        <tissue evidence="4">Gonad</tissue>
    </source>
</reference>
<proteinExistence type="predicted"/>
<dbReference type="RefSeq" id="XP_019646880.1">
    <property type="nucleotide sequence ID" value="XM_019791321.1"/>
</dbReference>
<dbReference type="Pfam" id="PF13855">
    <property type="entry name" value="LRR_8"/>
    <property type="match status" value="1"/>
</dbReference>
<sequence>MAVAIRGYPFHELSAEKLAKLERSEVDTLALIDAQIVDVKNNTFSDFPRLRRLSLDSNRLTNVKRAWFTGLEPLLVLILANNSIKQIEPGTFMDLTNLSLLDLDNNMLQVLTTLDLRDNDLSSLDKEVLWGQSSLSQLHVSSSRLSSVHGAMPHQIVWRLDRRVQERSSSGLLWFTSEVEAAATVVVEVPKFHFCARDKAYSHELSFGWMFDPSRIEVGNNDMSARNIKPGISCGDLDSSLSTISIQSPSVVLASDGSRSLTDQLDTNAPEQCRQVWESEGGRKIQDDVISGIVRSASLPACTLRFTPDDAVSCRSLPAVLESIKHTYSQIPDHIAAAQRPLPALPRTSWEIQNHELQASAQRPLHVLTHHYSQIPDHIAAAQRPLPALPRTFWEIQNHELQASAQRPLHVLTHNYSEIPDDKDSGPMPLYLDVAEFSLHAVPSSQQNRRSGRSIVTYGSIGHTNAQQNIFYRNASQVKSIMSRRRQLRSLVSQPTDQVAMTYVNVTDARLSRGQDDKRAHITYFSLPNIYWPWEIPGEGTRNTARRASLPTVTLPNTYRPWEIPGEGTRNTPRRASLPTVTLPNTYWQWEIPGEKTRNIARHASLPTVTPPNTYWPWEIPGEGIRNTPRRASLPTVTLPNTYWPWEIPGEGTRNTARRASLPTVTLPNTYWPWEIPREGTRN</sequence>
<dbReference type="InterPro" id="IPR032675">
    <property type="entry name" value="LRR_dom_sf"/>
</dbReference>
<name>A0A6P5A0M4_BRABE</name>
<dbReference type="SUPFAM" id="SSF52058">
    <property type="entry name" value="L domain-like"/>
    <property type="match status" value="1"/>
</dbReference>
<dbReference type="KEGG" id="bbel:109487340"/>
<accession>A0A6P5A0M4</accession>
<dbReference type="Proteomes" id="UP000515135">
    <property type="component" value="Unplaced"/>
</dbReference>
<feature type="non-terminal residue" evidence="4">
    <location>
        <position position="683"/>
    </location>
</feature>
<organism evidence="3 4">
    <name type="scientific">Branchiostoma belcheri</name>
    <name type="common">Amphioxus</name>
    <dbReference type="NCBI Taxonomy" id="7741"/>
    <lineage>
        <taxon>Eukaryota</taxon>
        <taxon>Metazoa</taxon>
        <taxon>Chordata</taxon>
        <taxon>Cephalochordata</taxon>
        <taxon>Leptocardii</taxon>
        <taxon>Amphioxiformes</taxon>
        <taxon>Branchiostomatidae</taxon>
        <taxon>Branchiostoma</taxon>
    </lineage>
</organism>
<dbReference type="InterPro" id="IPR003591">
    <property type="entry name" value="Leu-rich_rpt_typical-subtyp"/>
</dbReference>
<dbReference type="SMART" id="SM00369">
    <property type="entry name" value="LRR_TYP"/>
    <property type="match status" value="3"/>
</dbReference>
<dbReference type="PANTHER" id="PTHR24366">
    <property type="entry name" value="IG(IMMUNOGLOBULIN) AND LRR(LEUCINE RICH REPEAT) DOMAINS"/>
    <property type="match status" value="1"/>
</dbReference>
<dbReference type="PANTHER" id="PTHR24366:SF96">
    <property type="entry name" value="LEUCINE RICH REPEAT CONTAINING 53"/>
    <property type="match status" value="1"/>
</dbReference>
<dbReference type="InterPro" id="IPR001611">
    <property type="entry name" value="Leu-rich_rpt"/>
</dbReference>
<dbReference type="AlphaFoldDB" id="A0A6P5A0M4"/>
<protein>
    <submittedName>
        <fullName evidence="4">Uncharacterized protein LOC109487340</fullName>
    </submittedName>
</protein>
<keyword evidence="3" id="KW-1185">Reference proteome</keyword>
<evidence type="ECO:0000256" key="1">
    <source>
        <dbReference type="ARBA" id="ARBA00022614"/>
    </source>
</evidence>
<dbReference type="OrthoDB" id="10141802at2759"/>
<gene>
    <name evidence="4" type="primary">LOC109487340</name>
</gene>
<evidence type="ECO:0000313" key="3">
    <source>
        <dbReference type="Proteomes" id="UP000515135"/>
    </source>
</evidence>
<dbReference type="Gene3D" id="3.80.10.10">
    <property type="entry name" value="Ribonuclease Inhibitor"/>
    <property type="match status" value="1"/>
</dbReference>
<keyword evidence="2" id="KW-0677">Repeat</keyword>
<keyword evidence="1" id="KW-0433">Leucine-rich repeat</keyword>
<evidence type="ECO:0000313" key="4">
    <source>
        <dbReference type="RefSeq" id="XP_019646880.1"/>
    </source>
</evidence>
<evidence type="ECO:0000256" key="2">
    <source>
        <dbReference type="ARBA" id="ARBA00022737"/>
    </source>
</evidence>
<dbReference type="GeneID" id="109487340"/>